<reference evidence="6" key="1">
    <citation type="submission" date="2022-07" db="EMBL/GenBank/DDBJ databases">
        <title>Evaluation of T. orientalis genome assembly methods using nanopore sequencing and analysis of variation between genomes.</title>
        <authorList>
            <person name="Yam J."/>
            <person name="Micallef M.L."/>
            <person name="Liu M."/>
            <person name="Djordjevic S.P."/>
            <person name="Bogema D.R."/>
            <person name="Jenkins C."/>
        </authorList>
    </citation>
    <scope>NUCLEOTIDE SEQUENCE</scope>
    <source>
        <strain evidence="6">Goon Nure</strain>
    </source>
</reference>
<sequence length="179" mass="20909">MRGTIPISRSFDPDHESPFLSYKFKRRCPIRYFYIPIECPFMLGCKDGYCPLSHTVLEVIFHPILHKTKKCSLAIKGQCKFEKKCAFYHSEKDRLASYLSWLVWQKNWEMYDKNVKVILSKYALSSKIISKIVLMINIRSNLKSLPIDFPKGTDCVRLLEDELNNLISSCESSLEIMNI</sequence>
<evidence type="ECO:0000256" key="2">
    <source>
        <dbReference type="ARBA" id="ARBA00022771"/>
    </source>
</evidence>
<dbReference type="GO" id="GO:0008270">
    <property type="term" value="F:zinc ion binding"/>
    <property type="evidence" value="ECO:0007669"/>
    <property type="project" value="UniProtKB-KW"/>
</dbReference>
<keyword evidence="3 4" id="KW-0862">Zinc</keyword>
<dbReference type="InterPro" id="IPR036855">
    <property type="entry name" value="Znf_CCCH_sf"/>
</dbReference>
<organism evidence="6 7">
    <name type="scientific">Theileria orientalis</name>
    <dbReference type="NCBI Taxonomy" id="68886"/>
    <lineage>
        <taxon>Eukaryota</taxon>
        <taxon>Sar</taxon>
        <taxon>Alveolata</taxon>
        <taxon>Apicomplexa</taxon>
        <taxon>Aconoidasida</taxon>
        <taxon>Piroplasmida</taxon>
        <taxon>Theileriidae</taxon>
        <taxon>Theileria</taxon>
    </lineage>
</organism>
<name>A0A976MC46_THEOR</name>
<keyword evidence="2 4" id="KW-0863">Zinc-finger</keyword>
<feature type="zinc finger region" description="C3H1-type" evidence="4">
    <location>
        <begin position="65"/>
        <end position="92"/>
    </location>
</feature>
<dbReference type="SUPFAM" id="SSF90229">
    <property type="entry name" value="CCCH zinc finger"/>
    <property type="match status" value="1"/>
</dbReference>
<dbReference type="EMBL" id="CP056069">
    <property type="protein sequence ID" value="UKK00668.1"/>
    <property type="molecule type" value="Genomic_DNA"/>
</dbReference>
<evidence type="ECO:0000256" key="3">
    <source>
        <dbReference type="ARBA" id="ARBA00022833"/>
    </source>
</evidence>
<accession>A0A976MC46</accession>
<protein>
    <recommendedName>
        <fullName evidence="5">C3H1-type domain-containing protein</fullName>
    </recommendedName>
</protein>
<dbReference type="Proteomes" id="UP000244811">
    <property type="component" value="Chromosome 1"/>
</dbReference>
<dbReference type="AlphaFoldDB" id="A0A976MC46"/>
<proteinExistence type="predicted"/>
<feature type="domain" description="C3H1-type" evidence="5">
    <location>
        <begin position="65"/>
        <end position="92"/>
    </location>
</feature>
<evidence type="ECO:0000313" key="6">
    <source>
        <dbReference type="EMBL" id="UKK00668.1"/>
    </source>
</evidence>
<dbReference type="InterPro" id="IPR000571">
    <property type="entry name" value="Znf_CCCH"/>
</dbReference>
<evidence type="ECO:0000256" key="4">
    <source>
        <dbReference type="PROSITE-ProRule" id="PRU00723"/>
    </source>
</evidence>
<gene>
    <name evidence="6" type="ORF">MACK_000742</name>
</gene>
<dbReference type="PROSITE" id="PS50103">
    <property type="entry name" value="ZF_C3H1"/>
    <property type="match status" value="1"/>
</dbReference>
<keyword evidence="1 4" id="KW-0479">Metal-binding</keyword>
<evidence type="ECO:0000313" key="7">
    <source>
        <dbReference type="Proteomes" id="UP000244811"/>
    </source>
</evidence>
<evidence type="ECO:0000259" key="5">
    <source>
        <dbReference type="PROSITE" id="PS50103"/>
    </source>
</evidence>
<evidence type="ECO:0000256" key="1">
    <source>
        <dbReference type="ARBA" id="ARBA00022723"/>
    </source>
</evidence>